<evidence type="ECO:0000259" key="2">
    <source>
        <dbReference type="PROSITE" id="PS50164"/>
    </source>
</evidence>
<dbReference type="EnsemblMetazoa" id="AALFPA23_002483.R2349">
    <property type="protein sequence ID" value="AALFPA23_002483.P2349"/>
    <property type="gene ID" value="AALFPA23_002483"/>
</dbReference>
<dbReference type="GeneID" id="134288046"/>
<dbReference type="InterPro" id="IPR043502">
    <property type="entry name" value="DNA/RNA_pol_sf"/>
</dbReference>
<dbReference type="PROSITE" id="PS50164">
    <property type="entry name" value="GIY_YIG"/>
    <property type="match status" value="1"/>
</dbReference>
<feature type="region of interest" description="Disordered" evidence="1">
    <location>
        <begin position="722"/>
        <end position="743"/>
    </location>
</feature>
<dbReference type="PROSITE" id="PS50878">
    <property type="entry name" value="RT_POL"/>
    <property type="match status" value="1"/>
</dbReference>
<dbReference type="InterPro" id="IPR000477">
    <property type="entry name" value="RT_dom"/>
</dbReference>
<dbReference type="InterPro" id="IPR000305">
    <property type="entry name" value="GIY-YIG_endonuc"/>
</dbReference>
<sequence>MASTKKAKQSMDRKMEEKFDQRDAERVRKMVKEKTATVYRKVRTREIRKMARMKTVRITEMNSESNWIENTTSVEIPDYVQRTLMLGPNFNIEDNRDLPYIELVASIEKAIQCKENAEEIRSELSNAMINHINYQRQPRHPPEEWIRKDVIKSKKYLKENPNLVVTKADKGSKTVILDAEEYHSKMQSLLEDESTYKKLPSNPTNKILRKINGIIDKWHRSGYIDFRIQRKLKESSCNPPRIYGLPKTHKENRPMRPVVSTIGSATYKIARYLSDIIGNVVGKTNFHVRNSFEFADQITGVQTDEGEVLFSLDVVSLYTNVPVDYALRCLEERWTEIEQHTNIDKESFIEAVKVVLESTFFVYRGTVYAQTFGVPMGSPLSPVIANVVMEKLEQESISNLETKQIHMKVYRRYVDDCLCVARREHIETIVDTFNSFHERLQFTVEYEKDGKIKFLDMMLDRGADKITTSWLPKQTDGRYLDFNSKSPFQHKENTAIALIDRAIKLSCGEKRQEALDQATRILRKNNYPTWFINRVRKKRVHKYYNTMEERTTLDQPQKYASAPYIPCLNEKLRKILQKHNVILASRPQNKIKKLVFSKMKDPIPPGKQTNVVYSIPCGAEDGKVYIGQTKRMLEVRIAEHKNDSKKRVPKSGLAVHTIEEGHVFDFDSTTILERIEHPETRMIAEVFHIKKLGEQQTVNLQRECGNINTTYNGLLARLRGETRARTRKRTNDVENEPNRMGVE</sequence>
<dbReference type="InterPro" id="IPR058912">
    <property type="entry name" value="HTH_animal"/>
</dbReference>
<reference evidence="5" key="1">
    <citation type="journal article" date="2015" name="Proc. Natl. Acad. Sci. U.S.A.">
        <title>Genome sequence of the Asian Tiger mosquito, Aedes albopictus, reveals insights into its biology, genetics, and evolution.</title>
        <authorList>
            <person name="Chen X.G."/>
            <person name="Jiang X."/>
            <person name="Gu J."/>
            <person name="Xu M."/>
            <person name="Wu Y."/>
            <person name="Deng Y."/>
            <person name="Zhang C."/>
            <person name="Bonizzoni M."/>
            <person name="Dermauw W."/>
            <person name="Vontas J."/>
            <person name="Armbruster P."/>
            <person name="Huang X."/>
            <person name="Yang Y."/>
            <person name="Zhang H."/>
            <person name="He W."/>
            <person name="Peng H."/>
            <person name="Liu Y."/>
            <person name="Wu K."/>
            <person name="Chen J."/>
            <person name="Lirakis M."/>
            <person name="Topalis P."/>
            <person name="Van Leeuwen T."/>
            <person name="Hall A.B."/>
            <person name="Jiang X."/>
            <person name="Thorpe C."/>
            <person name="Mueller R.L."/>
            <person name="Sun C."/>
            <person name="Waterhouse R.M."/>
            <person name="Yan G."/>
            <person name="Tu Z.J."/>
            <person name="Fang X."/>
            <person name="James A.A."/>
        </authorList>
    </citation>
    <scope>NUCLEOTIDE SEQUENCE [LARGE SCALE GENOMIC DNA]</scope>
    <source>
        <strain evidence="5">Foshan</strain>
    </source>
</reference>
<reference evidence="4" key="2">
    <citation type="submission" date="2025-05" db="UniProtKB">
        <authorList>
            <consortium name="EnsemblMetazoa"/>
        </authorList>
    </citation>
    <scope>IDENTIFICATION</scope>
    <source>
        <strain evidence="4">Foshan</strain>
    </source>
</reference>
<feature type="compositionally biased region" description="Basic and acidic residues" evidence="1">
    <location>
        <begin position="9"/>
        <end position="24"/>
    </location>
</feature>
<evidence type="ECO:0000259" key="3">
    <source>
        <dbReference type="PROSITE" id="PS50878"/>
    </source>
</evidence>
<dbReference type="CDD" id="cd00304">
    <property type="entry name" value="RT_like"/>
    <property type="match status" value="1"/>
</dbReference>
<dbReference type="SUPFAM" id="SSF56672">
    <property type="entry name" value="DNA/RNA polymerases"/>
    <property type="match status" value="1"/>
</dbReference>
<accession>A0ABM1XSS1</accession>
<dbReference type="Pfam" id="PF26215">
    <property type="entry name" value="HTH_animal"/>
    <property type="match status" value="1"/>
</dbReference>
<feature type="domain" description="Reverse transcriptase" evidence="3">
    <location>
        <begin position="226"/>
        <end position="475"/>
    </location>
</feature>
<feature type="compositionally biased region" description="Basic and acidic residues" evidence="1">
    <location>
        <begin position="722"/>
        <end position="732"/>
    </location>
</feature>
<proteinExistence type="predicted"/>
<dbReference type="PANTHER" id="PTHR21301">
    <property type="entry name" value="REVERSE TRANSCRIPTASE"/>
    <property type="match status" value="1"/>
</dbReference>
<organism evidence="4 5">
    <name type="scientific">Aedes albopictus</name>
    <name type="common">Asian tiger mosquito</name>
    <name type="synonym">Stegomyia albopicta</name>
    <dbReference type="NCBI Taxonomy" id="7160"/>
    <lineage>
        <taxon>Eukaryota</taxon>
        <taxon>Metazoa</taxon>
        <taxon>Ecdysozoa</taxon>
        <taxon>Arthropoda</taxon>
        <taxon>Hexapoda</taxon>
        <taxon>Insecta</taxon>
        <taxon>Pterygota</taxon>
        <taxon>Neoptera</taxon>
        <taxon>Endopterygota</taxon>
        <taxon>Diptera</taxon>
        <taxon>Nematocera</taxon>
        <taxon>Culicoidea</taxon>
        <taxon>Culicidae</taxon>
        <taxon>Culicinae</taxon>
        <taxon>Aedini</taxon>
        <taxon>Aedes</taxon>
        <taxon>Stegomyia</taxon>
    </lineage>
</organism>
<evidence type="ECO:0000313" key="5">
    <source>
        <dbReference type="Proteomes" id="UP000069940"/>
    </source>
</evidence>
<name>A0ABM1XSS1_AEDAL</name>
<dbReference type="RefSeq" id="XP_062707697.1">
    <property type="nucleotide sequence ID" value="XM_062851713.1"/>
</dbReference>
<evidence type="ECO:0000256" key="1">
    <source>
        <dbReference type="SAM" id="MobiDB-lite"/>
    </source>
</evidence>
<dbReference type="PANTHER" id="PTHR21301:SF10">
    <property type="entry name" value="REVERSE TRANSCRIPTASE DOMAIN-CONTAINING PROTEIN"/>
    <property type="match status" value="1"/>
</dbReference>
<evidence type="ECO:0000313" key="4">
    <source>
        <dbReference type="EnsemblMetazoa" id="AALFPA23_002483.P2349"/>
    </source>
</evidence>
<feature type="domain" description="GIY-YIG" evidence="2">
    <location>
        <begin position="608"/>
        <end position="700"/>
    </location>
</feature>
<protein>
    <recommendedName>
        <fullName evidence="6">Reverse transcriptase domain-containing protein</fullName>
    </recommendedName>
</protein>
<evidence type="ECO:0008006" key="6">
    <source>
        <dbReference type="Google" id="ProtNLM"/>
    </source>
</evidence>
<keyword evidence="5" id="KW-1185">Reference proteome</keyword>
<dbReference type="Proteomes" id="UP000069940">
    <property type="component" value="Unassembled WGS sequence"/>
</dbReference>
<feature type="region of interest" description="Disordered" evidence="1">
    <location>
        <begin position="1"/>
        <end position="24"/>
    </location>
</feature>
<dbReference type="Pfam" id="PF00078">
    <property type="entry name" value="RVT_1"/>
    <property type="match status" value="1"/>
</dbReference>
<dbReference type="CDD" id="cd10442">
    <property type="entry name" value="GIY-YIG_PLEs"/>
    <property type="match status" value="1"/>
</dbReference>